<proteinExistence type="predicted"/>
<protein>
    <submittedName>
        <fullName evidence="7">Ribonuclease BN</fullName>
    </submittedName>
</protein>
<dbReference type="EMBL" id="CP001044">
    <property type="protein sequence ID" value="ACC72730.1"/>
    <property type="molecule type" value="Genomic_DNA"/>
</dbReference>
<gene>
    <name evidence="7" type="ordered locus">Bphy_3591</name>
</gene>
<feature type="transmembrane region" description="Helical" evidence="6">
    <location>
        <begin position="256"/>
        <end position="281"/>
    </location>
</feature>
<dbReference type="Proteomes" id="UP000001192">
    <property type="component" value="Chromosome 2"/>
</dbReference>
<keyword evidence="8" id="KW-1185">Reference proteome</keyword>
<evidence type="ECO:0000256" key="3">
    <source>
        <dbReference type="ARBA" id="ARBA00022692"/>
    </source>
</evidence>
<feature type="transmembrane region" description="Helical" evidence="6">
    <location>
        <begin position="196"/>
        <end position="216"/>
    </location>
</feature>
<dbReference type="PANTHER" id="PTHR30213">
    <property type="entry name" value="INNER MEMBRANE PROTEIN YHJD"/>
    <property type="match status" value="1"/>
</dbReference>
<comment type="subcellular location">
    <subcellularLocation>
        <location evidence="1">Cell membrane</location>
        <topology evidence="1">Multi-pass membrane protein</topology>
    </subcellularLocation>
</comment>
<sequence>MESVKRAQSRSHNRALVFVATHPARFALQVIKAFRKNQGLLLAGAIAYYALLSIVPLLILVAIAFSHFVGEKLLLDTLTRLLEWLVPGQSRAIVNELANFLAHRSVIGWFLVVTMIFFSSLAFTVLENALSIIFVHRVAIRRRHFLLSAILPYLFSLSLGIGVLLVTLVSSSLQAVASDSVVLFGHVIPLTGATRVVLYLFGLAGEIFVLTAIYLVIPVGRTTLRHALFGAVAAAVLWEITRRVLVWYFATLSQVSVVYGSLTTAIVVLFSLEALATLMLFGAQLIAEYERLNAAPKEPAAQPFVTSEIRK</sequence>
<evidence type="ECO:0000256" key="4">
    <source>
        <dbReference type="ARBA" id="ARBA00022989"/>
    </source>
</evidence>
<dbReference type="RefSeq" id="WP_012402903.1">
    <property type="nucleotide sequence ID" value="NC_010623.1"/>
</dbReference>
<dbReference type="eggNOG" id="COG1295">
    <property type="taxonomic scope" value="Bacteria"/>
</dbReference>
<feature type="transmembrane region" description="Helical" evidence="6">
    <location>
        <begin position="146"/>
        <end position="176"/>
    </location>
</feature>
<feature type="transmembrane region" description="Helical" evidence="6">
    <location>
        <begin position="106"/>
        <end position="126"/>
    </location>
</feature>
<dbReference type="NCBIfam" id="TIGR00765">
    <property type="entry name" value="yihY_not_rbn"/>
    <property type="match status" value="1"/>
</dbReference>
<accession>B2JM40</accession>
<keyword evidence="4 6" id="KW-1133">Transmembrane helix</keyword>
<evidence type="ECO:0000313" key="8">
    <source>
        <dbReference type="Proteomes" id="UP000001192"/>
    </source>
</evidence>
<dbReference type="InterPro" id="IPR017039">
    <property type="entry name" value="Virul_fac_BrkB"/>
</dbReference>
<dbReference type="KEGG" id="bph:Bphy_3591"/>
<dbReference type="GO" id="GO:0005886">
    <property type="term" value="C:plasma membrane"/>
    <property type="evidence" value="ECO:0007669"/>
    <property type="project" value="UniProtKB-SubCell"/>
</dbReference>
<feature type="transmembrane region" description="Helical" evidence="6">
    <location>
        <begin position="228"/>
        <end position="250"/>
    </location>
</feature>
<name>B2JM40_PARP8</name>
<evidence type="ECO:0000313" key="7">
    <source>
        <dbReference type="EMBL" id="ACC72730.1"/>
    </source>
</evidence>
<evidence type="ECO:0000256" key="1">
    <source>
        <dbReference type="ARBA" id="ARBA00004651"/>
    </source>
</evidence>
<dbReference type="PIRSF" id="PIRSF035875">
    <property type="entry name" value="RNase_BN"/>
    <property type="match status" value="1"/>
</dbReference>
<dbReference type="STRING" id="391038.Bphy_3591"/>
<dbReference type="Pfam" id="PF03631">
    <property type="entry name" value="Virul_fac_BrkB"/>
    <property type="match status" value="1"/>
</dbReference>
<dbReference type="AlphaFoldDB" id="B2JM40"/>
<dbReference type="HOGENOM" id="CLU_077669_0_0_4"/>
<dbReference type="PANTHER" id="PTHR30213:SF0">
    <property type="entry name" value="UPF0761 MEMBRANE PROTEIN YIHY"/>
    <property type="match status" value="1"/>
</dbReference>
<reference evidence="8" key="1">
    <citation type="journal article" date="2014" name="Stand. Genomic Sci.">
        <title>Complete genome sequence of Burkholderia phymatum STM815(T), a broad host range and efficient nitrogen-fixing symbiont of Mimosa species.</title>
        <authorList>
            <person name="Moulin L."/>
            <person name="Klonowska A."/>
            <person name="Caroline B."/>
            <person name="Booth K."/>
            <person name="Vriezen J.A."/>
            <person name="Melkonian R."/>
            <person name="James E.K."/>
            <person name="Young J.P."/>
            <person name="Bena G."/>
            <person name="Hauser L."/>
            <person name="Land M."/>
            <person name="Kyrpides N."/>
            <person name="Bruce D."/>
            <person name="Chain P."/>
            <person name="Copeland A."/>
            <person name="Pitluck S."/>
            <person name="Woyke T."/>
            <person name="Lizotte-Waniewski M."/>
            <person name="Bristow J."/>
            <person name="Riley M."/>
        </authorList>
    </citation>
    <scope>NUCLEOTIDE SEQUENCE [LARGE SCALE GENOMIC DNA]</scope>
    <source>
        <strain evidence="8">DSM 17167 / CIP 108236 / LMG 21445 / STM815</strain>
    </source>
</reference>
<evidence type="ECO:0000256" key="2">
    <source>
        <dbReference type="ARBA" id="ARBA00022475"/>
    </source>
</evidence>
<keyword evidence="5 6" id="KW-0472">Membrane</keyword>
<evidence type="ECO:0000256" key="6">
    <source>
        <dbReference type="SAM" id="Phobius"/>
    </source>
</evidence>
<keyword evidence="3 6" id="KW-0812">Transmembrane</keyword>
<keyword evidence="2" id="KW-1003">Cell membrane</keyword>
<evidence type="ECO:0000256" key="5">
    <source>
        <dbReference type="ARBA" id="ARBA00023136"/>
    </source>
</evidence>
<organism evidence="7 8">
    <name type="scientific">Paraburkholderia phymatum (strain DSM 17167 / CIP 108236 / LMG 21445 / STM815)</name>
    <name type="common">Burkholderia phymatum</name>
    <dbReference type="NCBI Taxonomy" id="391038"/>
    <lineage>
        <taxon>Bacteria</taxon>
        <taxon>Pseudomonadati</taxon>
        <taxon>Pseudomonadota</taxon>
        <taxon>Betaproteobacteria</taxon>
        <taxon>Burkholderiales</taxon>
        <taxon>Burkholderiaceae</taxon>
        <taxon>Paraburkholderia</taxon>
    </lineage>
</organism>
<feature type="transmembrane region" description="Helical" evidence="6">
    <location>
        <begin position="40"/>
        <end position="65"/>
    </location>
</feature>